<dbReference type="InterPro" id="IPR000551">
    <property type="entry name" value="MerR-type_HTH_dom"/>
</dbReference>
<dbReference type="HOGENOM" id="CLU_060077_0_6_9"/>
<dbReference type="SUPFAM" id="SSF89082">
    <property type="entry name" value="Antibiotic binding domain of TipA-like multidrug resistance regulators"/>
    <property type="match status" value="1"/>
</dbReference>
<feature type="coiled-coil region" evidence="5">
    <location>
        <begin position="76"/>
        <end position="103"/>
    </location>
</feature>
<dbReference type="GO" id="GO:0003700">
    <property type="term" value="F:DNA-binding transcription factor activity"/>
    <property type="evidence" value="ECO:0007669"/>
    <property type="project" value="InterPro"/>
</dbReference>
<dbReference type="Gene3D" id="1.10.1660.10">
    <property type="match status" value="1"/>
</dbReference>
<keyword evidence="4" id="KW-0804">Transcription</keyword>
<dbReference type="InterPro" id="IPR009061">
    <property type="entry name" value="DNA-bd_dom_put_sf"/>
</dbReference>
<dbReference type="eggNOG" id="COG0789">
    <property type="taxonomic scope" value="Bacteria"/>
</dbReference>
<dbReference type="CDD" id="cd01106">
    <property type="entry name" value="HTH_TipAL-Mta"/>
    <property type="match status" value="1"/>
</dbReference>
<evidence type="ECO:0000259" key="6">
    <source>
        <dbReference type="PROSITE" id="PS50937"/>
    </source>
</evidence>
<keyword evidence="3" id="KW-0238">DNA-binding</keyword>
<dbReference type="GO" id="GO:0003677">
    <property type="term" value="F:DNA binding"/>
    <property type="evidence" value="ECO:0007669"/>
    <property type="project" value="UniProtKB-KW"/>
</dbReference>
<dbReference type="AlphaFoldDB" id="W1Q684"/>
<reference evidence="7" key="1">
    <citation type="submission" date="2013-06" db="EMBL/GenBank/DDBJ databases">
        <authorList>
            <person name="Weinstock G."/>
            <person name="Sodergren E."/>
            <person name="Clifton S."/>
            <person name="Fulton L."/>
            <person name="Fulton B."/>
            <person name="Courtney L."/>
            <person name="Fronick C."/>
            <person name="Harrison M."/>
            <person name="Strong C."/>
            <person name="Farmer C."/>
            <person name="Delahaunty K."/>
            <person name="Markovic C."/>
            <person name="Hall O."/>
            <person name="Minx P."/>
            <person name="Tomlinson C."/>
            <person name="Mitreva M."/>
            <person name="Nelson J."/>
            <person name="Hou S."/>
            <person name="Wollam A."/>
            <person name="Pepin K.H."/>
            <person name="Johnson M."/>
            <person name="Bhonagiri V."/>
            <person name="Nash W.E."/>
            <person name="Warren W."/>
            <person name="Chinwalla A."/>
            <person name="Mardis E.R."/>
            <person name="Wilson R.K."/>
        </authorList>
    </citation>
    <scope>NUCLEOTIDE SEQUENCE [LARGE SCALE GENOMIC DNA]</scope>
    <source>
        <strain evidence="7">ATCC 49176</strain>
    </source>
</reference>
<dbReference type="SMART" id="SM00422">
    <property type="entry name" value="HTH_MERR"/>
    <property type="match status" value="1"/>
</dbReference>
<dbReference type="Proteomes" id="UP000019050">
    <property type="component" value="Unassembled WGS sequence"/>
</dbReference>
<sequence>MIYRVKEAAQLAGVSPRTLHHYDAIGLLPAKKEANGYRYYQEEDLERLQLILYYKYLGLSLEDIGKLLEANSTNFLQLLEQQLTQLQSERQRLDTLIETLTASIQAKKAGQSLSPQAQFRGFSYPDMLPYVSQARQDYGLDVMIEAEKRQEGQKIEVAEKFNAVFRQWAQHFEAGLSIESEPVQSLCQELYHLLNTYAFDCSLTVFGYIGQNYQNNPDFRHNLNRFAPDLAAFVSQAIQYFVRHAKS</sequence>
<dbReference type="PROSITE" id="PS50937">
    <property type="entry name" value="HTH_MERR_2"/>
    <property type="match status" value="1"/>
</dbReference>
<accession>W1Q684</accession>
<dbReference type="EMBL" id="ACIN03000005">
    <property type="protein sequence ID" value="ESK65844.1"/>
    <property type="molecule type" value="Genomic_DNA"/>
</dbReference>
<feature type="domain" description="HTH merR-type" evidence="6">
    <location>
        <begin position="1"/>
        <end position="70"/>
    </location>
</feature>
<dbReference type="RefSeq" id="WP_023391560.1">
    <property type="nucleotide sequence ID" value="NZ_KI535340.1"/>
</dbReference>
<dbReference type="Pfam" id="PF07739">
    <property type="entry name" value="TipAS"/>
    <property type="match status" value="1"/>
</dbReference>
<keyword evidence="8" id="KW-1185">Reference proteome</keyword>
<dbReference type="SUPFAM" id="SSF46955">
    <property type="entry name" value="Putative DNA-binding domain"/>
    <property type="match status" value="1"/>
</dbReference>
<organism evidence="7 8">
    <name type="scientific">Abiotrophia defectiva ATCC 49176</name>
    <dbReference type="NCBI Taxonomy" id="592010"/>
    <lineage>
        <taxon>Bacteria</taxon>
        <taxon>Bacillati</taxon>
        <taxon>Bacillota</taxon>
        <taxon>Bacilli</taxon>
        <taxon>Lactobacillales</taxon>
        <taxon>Aerococcaceae</taxon>
        <taxon>Abiotrophia</taxon>
    </lineage>
</organism>
<dbReference type="STRING" id="592010.GCWU000182_000910"/>
<keyword evidence="1" id="KW-0678">Repressor</keyword>
<protein>
    <submittedName>
        <fullName evidence="7">TipAS antibiotic-recognition domain protein</fullName>
    </submittedName>
</protein>
<keyword evidence="5" id="KW-0175">Coiled coil</keyword>
<evidence type="ECO:0000256" key="4">
    <source>
        <dbReference type="ARBA" id="ARBA00023163"/>
    </source>
</evidence>
<gene>
    <name evidence="7" type="ORF">GCWU000182_000910</name>
</gene>
<dbReference type="Pfam" id="PF13411">
    <property type="entry name" value="MerR_1"/>
    <property type="match status" value="1"/>
</dbReference>
<evidence type="ECO:0000256" key="1">
    <source>
        <dbReference type="ARBA" id="ARBA00022491"/>
    </source>
</evidence>
<evidence type="ECO:0000256" key="3">
    <source>
        <dbReference type="ARBA" id="ARBA00023125"/>
    </source>
</evidence>
<dbReference type="Gene3D" id="1.10.490.50">
    <property type="entry name" value="Antibiotic binding domain of TipA-like multidrug resistance regulators"/>
    <property type="match status" value="1"/>
</dbReference>
<dbReference type="InterPro" id="IPR047057">
    <property type="entry name" value="MerR_fam"/>
</dbReference>
<evidence type="ECO:0000313" key="7">
    <source>
        <dbReference type="EMBL" id="ESK65844.1"/>
    </source>
</evidence>
<comment type="caution">
    <text evidence="7">The sequence shown here is derived from an EMBL/GenBank/DDBJ whole genome shotgun (WGS) entry which is preliminary data.</text>
</comment>
<name>W1Q684_ABIDE</name>
<dbReference type="PANTHER" id="PTHR30204">
    <property type="entry name" value="REDOX-CYCLING DRUG-SENSING TRANSCRIPTIONAL ACTIVATOR SOXR"/>
    <property type="match status" value="1"/>
</dbReference>
<dbReference type="PANTHER" id="PTHR30204:SF69">
    <property type="entry name" value="MERR-FAMILY TRANSCRIPTIONAL REGULATOR"/>
    <property type="match status" value="1"/>
</dbReference>
<keyword evidence="2" id="KW-0805">Transcription regulation</keyword>
<proteinExistence type="predicted"/>
<evidence type="ECO:0000313" key="8">
    <source>
        <dbReference type="Proteomes" id="UP000019050"/>
    </source>
</evidence>
<dbReference type="GeneID" id="84816986"/>
<dbReference type="PRINTS" id="PR00040">
    <property type="entry name" value="HTHMERR"/>
</dbReference>
<dbReference type="InterPro" id="IPR036244">
    <property type="entry name" value="TipA-like_antibiotic-bd"/>
</dbReference>
<dbReference type="InterPro" id="IPR012925">
    <property type="entry name" value="TipAS_dom"/>
</dbReference>
<evidence type="ECO:0000256" key="5">
    <source>
        <dbReference type="SAM" id="Coils"/>
    </source>
</evidence>
<evidence type="ECO:0000256" key="2">
    <source>
        <dbReference type="ARBA" id="ARBA00023015"/>
    </source>
</evidence>